<reference evidence="1 2" key="1">
    <citation type="journal article" date="2023" name="Science">
        <title>Complex scaffold remodeling in plant triterpene biosynthesis.</title>
        <authorList>
            <person name="De La Pena R."/>
            <person name="Hodgson H."/>
            <person name="Liu J.C."/>
            <person name="Stephenson M.J."/>
            <person name="Martin A.C."/>
            <person name="Owen C."/>
            <person name="Harkess A."/>
            <person name="Leebens-Mack J."/>
            <person name="Jimenez L.E."/>
            <person name="Osbourn A."/>
            <person name="Sattely E.S."/>
        </authorList>
    </citation>
    <scope>NUCLEOTIDE SEQUENCE [LARGE SCALE GENOMIC DNA]</scope>
    <source>
        <strain evidence="2">cv. JPN11</strain>
        <tissue evidence="1">Leaf</tissue>
    </source>
</reference>
<proteinExistence type="predicted"/>
<accession>A0ACC1Y5W3</accession>
<keyword evidence="2" id="KW-1185">Reference proteome</keyword>
<gene>
    <name evidence="1" type="ORF">OWV82_010725</name>
</gene>
<comment type="caution">
    <text evidence="1">The sequence shown here is derived from an EMBL/GenBank/DDBJ whole genome shotgun (WGS) entry which is preliminary data.</text>
</comment>
<evidence type="ECO:0000313" key="1">
    <source>
        <dbReference type="EMBL" id="KAJ4719110.1"/>
    </source>
</evidence>
<sequence>MEVKDLSSPLPLDMLQWKSRMRNENLELMTTTENVLSDSYMQSSSFYGTHAISVEECKKIKLLVLLLSRASDIYQLGVLFELFCPFSSTEEKTRAMSSLRQQVLPPQLVLKFPQAASSCLW</sequence>
<protein>
    <submittedName>
        <fullName evidence="1">SPA1-related 3 isoform 3</fullName>
    </submittedName>
</protein>
<organism evidence="1 2">
    <name type="scientific">Melia azedarach</name>
    <name type="common">Chinaberry tree</name>
    <dbReference type="NCBI Taxonomy" id="155640"/>
    <lineage>
        <taxon>Eukaryota</taxon>
        <taxon>Viridiplantae</taxon>
        <taxon>Streptophyta</taxon>
        <taxon>Embryophyta</taxon>
        <taxon>Tracheophyta</taxon>
        <taxon>Spermatophyta</taxon>
        <taxon>Magnoliopsida</taxon>
        <taxon>eudicotyledons</taxon>
        <taxon>Gunneridae</taxon>
        <taxon>Pentapetalae</taxon>
        <taxon>rosids</taxon>
        <taxon>malvids</taxon>
        <taxon>Sapindales</taxon>
        <taxon>Meliaceae</taxon>
        <taxon>Melia</taxon>
    </lineage>
</organism>
<evidence type="ECO:0000313" key="2">
    <source>
        <dbReference type="Proteomes" id="UP001164539"/>
    </source>
</evidence>
<name>A0ACC1Y5W3_MELAZ</name>
<dbReference type="Proteomes" id="UP001164539">
    <property type="component" value="Chromosome 5"/>
</dbReference>
<dbReference type="EMBL" id="CM051398">
    <property type="protein sequence ID" value="KAJ4719110.1"/>
    <property type="molecule type" value="Genomic_DNA"/>
</dbReference>